<feature type="compositionally biased region" description="Acidic residues" evidence="1">
    <location>
        <begin position="117"/>
        <end position="136"/>
    </location>
</feature>
<reference evidence="3" key="1">
    <citation type="journal article" date="2019" name="Int. J. Syst. Evol. Microbiol.">
        <title>The Global Catalogue of Microorganisms (GCM) 10K type strain sequencing project: providing services to taxonomists for standard genome sequencing and annotation.</title>
        <authorList>
            <consortium name="The Broad Institute Genomics Platform"/>
            <consortium name="The Broad Institute Genome Sequencing Center for Infectious Disease"/>
            <person name="Wu L."/>
            <person name="Ma J."/>
        </authorList>
    </citation>
    <scope>NUCLEOTIDE SEQUENCE [LARGE SCALE GENOMIC DNA]</scope>
    <source>
        <strain evidence="3">KCTC 42217</strain>
    </source>
</reference>
<protein>
    <submittedName>
        <fullName evidence="2">Uncharacterized protein</fullName>
    </submittedName>
</protein>
<feature type="compositionally biased region" description="Basic and acidic residues" evidence="1">
    <location>
        <begin position="21"/>
        <end position="50"/>
    </location>
</feature>
<dbReference type="Proteomes" id="UP001597387">
    <property type="component" value="Unassembled WGS sequence"/>
</dbReference>
<dbReference type="RefSeq" id="WP_255905256.1">
    <property type="nucleotide sequence ID" value="NZ_JAFMZO010000005.1"/>
</dbReference>
<gene>
    <name evidence="2" type="ORF">ACFSJU_01080</name>
</gene>
<evidence type="ECO:0000256" key="1">
    <source>
        <dbReference type="SAM" id="MobiDB-lite"/>
    </source>
</evidence>
<accession>A0ABW4ZHI9</accession>
<organism evidence="2 3">
    <name type="scientific">Paradesertivirga mongoliensis</name>
    <dbReference type="NCBI Taxonomy" id="2100740"/>
    <lineage>
        <taxon>Bacteria</taxon>
        <taxon>Pseudomonadati</taxon>
        <taxon>Bacteroidota</taxon>
        <taxon>Sphingobacteriia</taxon>
        <taxon>Sphingobacteriales</taxon>
        <taxon>Sphingobacteriaceae</taxon>
        <taxon>Paradesertivirga</taxon>
    </lineage>
</organism>
<proteinExistence type="predicted"/>
<evidence type="ECO:0000313" key="3">
    <source>
        <dbReference type="Proteomes" id="UP001597387"/>
    </source>
</evidence>
<feature type="region of interest" description="Disordered" evidence="1">
    <location>
        <begin position="1"/>
        <end position="75"/>
    </location>
</feature>
<evidence type="ECO:0000313" key="2">
    <source>
        <dbReference type="EMBL" id="MFD2160966.1"/>
    </source>
</evidence>
<dbReference type="EMBL" id="JBHUHZ010000001">
    <property type="protein sequence ID" value="MFD2160966.1"/>
    <property type="molecule type" value="Genomic_DNA"/>
</dbReference>
<keyword evidence="3" id="KW-1185">Reference proteome</keyword>
<feature type="region of interest" description="Disordered" evidence="1">
    <location>
        <begin position="117"/>
        <end position="152"/>
    </location>
</feature>
<name>A0ABW4ZHI9_9SPHI</name>
<sequence>MTDPKDKFYPGFNDENLDRDEDIKRELGAEVSKDDLSYDPDKDSFEIDVKSEDEDYDHPDPYITSVKSGSDFDSDFDEANITANDEYHRANDAAAEIPETGEYGMHIDSGKIVQLDPLDEELAMTPEDERDDLDEEGYPKNDLDKRDNEYLK</sequence>
<comment type="caution">
    <text evidence="2">The sequence shown here is derived from an EMBL/GenBank/DDBJ whole genome shotgun (WGS) entry which is preliminary data.</text>
</comment>
<feature type="compositionally biased region" description="Basic and acidic residues" evidence="1">
    <location>
        <begin position="137"/>
        <end position="152"/>
    </location>
</feature>